<sequence length="123" mass="13166">MVINLTRHVWSQSGPPRPTGLRMSKIAIIYFSGYGHTVKLAEAVHAGAASVGEATLYRIDQDGNLPDDAWEAIGAADAIIYGSPTYMAGRRGSSRSLPTPAPSRGLRRPGRTRSPPASPTRPR</sequence>
<dbReference type="Proteomes" id="UP000019143">
    <property type="component" value="Unassembled WGS sequence"/>
</dbReference>
<accession>W4RY18</accession>
<evidence type="ECO:0000256" key="3">
    <source>
        <dbReference type="ARBA" id="ARBA00022643"/>
    </source>
</evidence>
<comment type="caution">
    <text evidence="6">The sequence shown here is derived from an EMBL/GenBank/DDBJ whole genome shotgun (WGS) entry which is preliminary data.</text>
</comment>
<feature type="region of interest" description="Disordered" evidence="4">
    <location>
        <begin position="89"/>
        <end position="123"/>
    </location>
</feature>
<dbReference type="GO" id="GO:0009055">
    <property type="term" value="F:electron transfer activity"/>
    <property type="evidence" value="ECO:0007669"/>
    <property type="project" value="InterPro"/>
</dbReference>
<evidence type="ECO:0000256" key="4">
    <source>
        <dbReference type="SAM" id="MobiDB-lite"/>
    </source>
</evidence>
<dbReference type="InterPro" id="IPR001226">
    <property type="entry name" value="Flavodoxin_CS"/>
</dbReference>
<evidence type="ECO:0000256" key="1">
    <source>
        <dbReference type="ARBA" id="ARBA00001917"/>
    </source>
</evidence>
<reference evidence="6 7" key="1">
    <citation type="submission" date="2014-01" db="EMBL/GenBank/DDBJ databases">
        <title>Genome sequence and analysis of Xanthomonas arboricola pv. pruni.</title>
        <authorList>
            <person name="Fujikawa T."/>
            <person name="Nakazono-Nagaoka E."/>
        </authorList>
    </citation>
    <scope>NUCLEOTIDE SEQUENCE [LARGE SCALE GENOMIC DNA]</scope>
    <source>
        <strain evidence="7">MAFF 311562</strain>
    </source>
</reference>
<evidence type="ECO:0000256" key="2">
    <source>
        <dbReference type="ARBA" id="ARBA00022630"/>
    </source>
</evidence>
<dbReference type="EMBL" id="BAVB01000044">
    <property type="protein sequence ID" value="GAE48783.1"/>
    <property type="molecule type" value="Genomic_DNA"/>
</dbReference>
<dbReference type="InterPro" id="IPR008254">
    <property type="entry name" value="Flavodoxin/NO_synth"/>
</dbReference>
<proteinExistence type="predicted"/>
<dbReference type="GO" id="GO:0010181">
    <property type="term" value="F:FMN binding"/>
    <property type="evidence" value="ECO:0007669"/>
    <property type="project" value="InterPro"/>
</dbReference>
<organism evidence="6 7">
    <name type="scientific">Xanthomonas arboricola pv. pruni str. MAFF 311562</name>
    <dbReference type="NCBI Taxonomy" id="1414836"/>
    <lineage>
        <taxon>Bacteria</taxon>
        <taxon>Pseudomonadati</taxon>
        <taxon>Pseudomonadota</taxon>
        <taxon>Gammaproteobacteria</taxon>
        <taxon>Lysobacterales</taxon>
        <taxon>Lysobacteraceae</taxon>
        <taxon>Xanthomonas</taxon>
    </lineage>
</organism>
<dbReference type="SUPFAM" id="SSF52218">
    <property type="entry name" value="Flavoproteins"/>
    <property type="match status" value="1"/>
</dbReference>
<comment type="cofactor">
    <cofactor evidence="1">
        <name>FMN</name>
        <dbReference type="ChEBI" id="CHEBI:58210"/>
    </cofactor>
</comment>
<keyword evidence="3" id="KW-0288">FMN</keyword>
<protein>
    <recommendedName>
        <fullName evidence="5">Flavodoxin-like domain-containing protein</fullName>
    </recommendedName>
</protein>
<dbReference type="InterPro" id="IPR029039">
    <property type="entry name" value="Flavoprotein-like_sf"/>
</dbReference>
<evidence type="ECO:0000313" key="6">
    <source>
        <dbReference type="EMBL" id="GAE48783.1"/>
    </source>
</evidence>
<dbReference type="Gene3D" id="3.40.50.360">
    <property type="match status" value="1"/>
</dbReference>
<dbReference type="PROSITE" id="PS50902">
    <property type="entry name" value="FLAVODOXIN_LIKE"/>
    <property type="match status" value="1"/>
</dbReference>
<dbReference type="PROSITE" id="PS00201">
    <property type="entry name" value="FLAVODOXIN"/>
    <property type="match status" value="1"/>
</dbReference>
<evidence type="ECO:0000259" key="5">
    <source>
        <dbReference type="PROSITE" id="PS50902"/>
    </source>
</evidence>
<gene>
    <name evidence="6" type="ORF">XPU_0315</name>
</gene>
<evidence type="ECO:0000313" key="7">
    <source>
        <dbReference type="Proteomes" id="UP000019143"/>
    </source>
</evidence>
<dbReference type="AlphaFoldDB" id="W4RY18"/>
<feature type="domain" description="Flavodoxin-like" evidence="5">
    <location>
        <begin position="26"/>
        <end position="123"/>
    </location>
</feature>
<name>W4RY18_9XANT</name>
<keyword evidence="2" id="KW-0285">Flavoprotein</keyword>